<keyword evidence="4" id="KW-0804">Transcription</keyword>
<dbReference type="GO" id="GO:0009723">
    <property type="term" value="P:response to ethylene"/>
    <property type="evidence" value="ECO:0007669"/>
    <property type="project" value="TreeGrafter"/>
</dbReference>
<organism evidence="9 10">
    <name type="scientific">Tripterygium wilfordii</name>
    <name type="common">Thunder God vine</name>
    <dbReference type="NCBI Taxonomy" id="458696"/>
    <lineage>
        <taxon>Eukaryota</taxon>
        <taxon>Viridiplantae</taxon>
        <taxon>Streptophyta</taxon>
        <taxon>Embryophyta</taxon>
        <taxon>Tracheophyta</taxon>
        <taxon>Spermatophyta</taxon>
        <taxon>Magnoliopsida</taxon>
        <taxon>eudicotyledons</taxon>
        <taxon>Gunneridae</taxon>
        <taxon>Pentapetalae</taxon>
        <taxon>rosids</taxon>
        <taxon>fabids</taxon>
        <taxon>Celastrales</taxon>
        <taxon>Celastraceae</taxon>
        <taxon>Tripterygium</taxon>
    </lineage>
</organism>
<evidence type="ECO:0000256" key="2">
    <source>
        <dbReference type="ARBA" id="ARBA00023015"/>
    </source>
</evidence>
<dbReference type="SMART" id="SM00717">
    <property type="entry name" value="SANT"/>
    <property type="match status" value="1"/>
</dbReference>
<dbReference type="NCBIfam" id="TIGR01557">
    <property type="entry name" value="myb_SHAQKYF"/>
    <property type="match status" value="1"/>
</dbReference>
<dbReference type="InParanoid" id="A0A7J7CDS5"/>
<gene>
    <name evidence="9" type="ORF">HS088_TW18G00965</name>
</gene>
<dbReference type="AlphaFoldDB" id="A0A7J7CDS5"/>
<keyword evidence="3" id="KW-0238">DNA-binding</keyword>
<comment type="caution">
    <text evidence="9">The sequence shown here is derived from an EMBL/GenBank/DDBJ whole genome shotgun (WGS) entry which is preliminary data.</text>
</comment>
<feature type="region of interest" description="Disordered" evidence="6">
    <location>
        <begin position="1"/>
        <end position="22"/>
    </location>
</feature>
<dbReference type="Proteomes" id="UP000593562">
    <property type="component" value="Unassembled WGS sequence"/>
</dbReference>
<proteinExistence type="predicted"/>
<evidence type="ECO:0000256" key="1">
    <source>
        <dbReference type="ARBA" id="ARBA00004123"/>
    </source>
</evidence>
<comment type="subcellular location">
    <subcellularLocation>
        <location evidence="1">Nucleus</location>
    </subcellularLocation>
</comment>
<dbReference type="InterPro" id="IPR052245">
    <property type="entry name" value="Plant_Stress_Dev_TF"/>
</dbReference>
<dbReference type="PANTHER" id="PTHR44191:SF45">
    <property type="entry name" value="TRANSCRIPTION FACTOR MYB1R1-LIKE"/>
    <property type="match status" value="1"/>
</dbReference>
<dbReference type="InterPro" id="IPR009057">
    <property type="entry name" value="Homeodomain-like_sf"/>
</dbReference>
<dbReference type="InterPro" id="IPR017930">
    <property type="entry name" value="Myb_dom"/>
</dbReference>
<feature type="domain" description="Myb-like" evidence="7">
    <location>
        <begin position="93"/>
        <end position="145"/>
    </location>
</feature>
<evidence type="ECO:0000256" key="4">
    <source>
        <dbReference type="ARBA" id="ARBA00023163"/>
    </source>
</evidence>
<dbReference type="GO" id="GO:0006355">
    <property type="term" value="P:regulation of DNA-templated transcription"/>
    <property type="evidence" value="ECO:0007669"/>
    <property type="project" value="UniProtKB-ARBA"/>
</dbReference>
<dbReference type="GO" id="GO:0005634">
    <property type="term" value="C:nucleus"/>
    <property type="evidence" value="ECO:0007669"/>
    <property type="project" value="UniProtKB-SubCell"/>
</dbReference>
<evidence type="ECO:0000256" key="3">
    <source>
        <dbReference type="ARBA" id="ARBA00023125"/>
    </source>
</evidence>
<evidence type="ECO:0000313" key="10">
    <source>
        <dbReference type="Proteomes" id="UP000593562"/>
    </source>
</evidence>
<name>A0A7J7CDS5_TRIWF</name>
<evidence type="ECO:0000256" key="5">
    <source>
        <dbReference type="ARBA" id="ARBA00023242"/>
    </source>
</evidence>
<keyword evidence="5" id="KW-0539">Nucleus</keyword>
<dbReference type="PROSITE" id="PS50090">
    <property type="entry name" value="MYB_LIKE"/>
    <property type="match status" value="1"/>
</dbReference>
<reference evidence="9 10" key="1">
    <citation type="journal article" date="2020" name="Nat. Commun.">
        <title>Genome of Tripterygium wilfordii and identification of cytochrome P450 involved in triptolide biosynthesis.</title>
        <authorList>
            <person name="Tu L."/>
            <person name="Su P."/>
            <person name="Zhang Z."/>
            <person name="Gao L."/>
            <person name="Wang J."/>
            <person name="Hu T."/>
            <person name="Zhou J."/>
            <person name="Zhang Y."/>
            <person name="Zhao Y."/>
            <person name="Liu Y."/>
            <person name="Song Y."/>
            <person name="Tong Y."/>
            <person name="Lu Y."/>
            <person name="Yang J."/>
            <person name="Xu C."/>
            <person name="Jia M."/>
            <person name="Peters R.J."/>
            <person name="Huang L."/>
            <person name="Gao W."/>
        </authorList>
    </citation>
    <scope>NUCLEOTIDE SEQUENCE [LARGE SCALE GENOMIC DNA]</scope>
    <source>
        <strain evidence="10">cv. XIE 37</strain>
        <tissue evidence="9">Leaf</tissue>
    </source>
</reference>
<evidence type="ECO:0000259" key="8">
    <source>
        <dbReference type="PROSITE" id="PS51294"/>
    </source>
</evidence>
<dbReference type="Pfam" id="PF00249">
    <property type="entry name" value="Myb_DNA-binding"/>
    <property type="match status" value="1"/>
</dbReference>
<dbReference type="GO" id="GO:0009739">
    <property type="term" value="P:response to gibberellin"/>
    <property type="evidence" value="ECO:0007669"/>
    <property type="project" value="TreeGrafter"/>
</dbReference>
<evidence type="ECO:0000259" key="7">
    <source>
        <dbReference type="PROSITE" id="PS50090"/>
    </source>
</evidence>
<dbReference type="InterPro" id="IPR006447">
    <property type="entry name" value="Myb_dom_plants"/>
</dbReference>
<feature type="region of interest" description="Disordered" evidence="6">
    <location>
        <begin position="83"/>
        <end position="103"/>
    </location>
</feature>
<feature type="compositionally biased region" description="Basic residues" evidence="6">
    <location>
        <begin position="85"/>
        <end position="99"/>
    </location>
</feature>
<keyword evidence="2" id="KW-0805">Transcription regulation</keyword>
<keyword evidence="10" id="KW-1185">Reference proteome</keyword>
<evidence type="ECO:0000313" key="9">
    <source>
        <dbReference type="EMBL" id="KAF5732273.1"/>
    </source>
</evidence>
<dbReference type="GO" id="GO:0003677">
    <property type="term" value="F:DNA binding"/>
    <property type="evidence" value="ECO:0007669"/>
    <property type="project" value="UniProtKB-KW"/>
</dbReference>
<dbReference type="PROSITE" id="PS51294">
    <property type="entry name" value="HTH_MYB"/>
    <property type="match status" value="1"/>
</dbReference>
<dbReference type="CDD" id="cd00167">
    <property type="entry name" value="SANT"/>
    <property type="match status" value="1"/>
</dbReference>
<protein>
    <submittedName>
        <fullName evidence="9">Protein REVEILLE 4</fullName>
    </submittedName>
</protein>
<evidence type="ECO:0000256" key="6">
    <source>
        <dbReference type="SAM" id="MobiDB-lite"/>
    </source>
</evidence>
<dbReference type="EMBL" id="JAAARO010000018">
    <property type="protein sequence ID" value="KAF5732273.1"/>
    <property type="molecule type" value="Genomic_DNA"/>
</dbReference>
<dbReference type="Gene3D" id="1.10.10.60">
    <property type="entry name" value="Homeodomain-like"/>
    <property type="match status" value="1"/>
</dbReference>
<sequence>MLYSSTGFVGQNTRTCDANENGNGKGTGSCVRLFGVNIASSPEPQEQQPIQKSLSLGNLQALDQEDDSADHFVEAGYLSDGPVAHSRRGKAAHERKKGKPWSEEEHRTFLAGLKRLGKGDWRGISKKFVISRTPTQVASHAQKYFIRHASTDRKKRRSSVFDLPLSEPEARNSSVLLSNHAAETQANVGYYCSSDYEPVSEPLFGSTTSNQSCFSSS</sequence>
<dbReference type="PANTHER" id="PTHR44191">
    <property type="entry name" value="TRANSCRIPTION FACTOR KUA1"/>
    <property type="match status" value="1"/>
</dbReference>
<accession>A0A7J7CDS5</accession>
<dbReference type="InterPro" id="IPR001005">
    <property type="entry name" value="SANT/Myb"/>
</dbReference>
<dbReference type="SUPFAM" id="SSF46689">
    <property type="entry name" value="Homeodomain-like"/>
    <property type="match status" value="1"/>
</dbReference>
<dbReference type="FunFam" id="1.10.10.60:FF:000009">
    <property type="entry name" value="transcription factor MYB1R1"/>
    <property type="match status" value="1"/>
</dbReference>
<feature type="domain" description="HTH myb-type" evidence="8">
    <location>
        <begin position="93"/>
        <end position="149"/>
    </location>
</feature>
<dbReference type="FunCoup" id="A0A7J7CDS5">
    <property type="interactions" value="77"/>
</dbReference>